<dbReference type="PANTHER" id="PTHR35395">
    <property type="entry name" value="DUF6536 DOMAIN-CONTAINING PROTEIN"/>
    <property type="match status" value="1"/>
</dbReference>
<dbReference type="AlphaFoldDB" id="A0A319D9V2"/>
<dbReference type="VEuPathDB" id="FungiDB:BO71DRAFT_409552"/>
<gene>
    <name evidence="1" type="ORF">BO71DRAFT_409552</name>
</gene>
<dbReference type="Proteomes" id="UP000247810">
    <property type="component" value="Unassembled WGS sequence"/>
</dbReference>
<evidence type="ECO:0000313" key="1">
    <source>
        <dbReference type="EMBL" id="PYH94196.1"/>
    </source>
</evidence>
<reference evidence="1 2" key="1">
    <citation type="submission" date="2018-02" db="EMBL/GenBank/DDBJ databases">
        <title>The genomes of Aspergillus section Nigri reveals drivers in fungal speciation.</title>
        <authorList>
            <consortium name="DOE Joint Genome Institute"/>
            <person name="Vesth T.C."/>
            <person name="Nybo J."/>
            <person name="Theobald S."/>
            <person name="Brandl J."/>
            <person name="Frisvad J.C."/>
            <person name="Nielsen K.F."/>
            <person name="Lyhne E.K."/>
            <person name="Kogle M.E."/>
            <person name="Kuo A."/>
            <person name="Riley R."/>
            <person name="Clum A."/>
            <person name="Nolan M."/>
            <person name="Lipzen A."/>
            <person name="Salamov A."/>
            <person name="Henrissat B."/>
            <person name="Wiebenga A."/>
            <person name="De vries R.P."/>
            <person name="Grigoriev I.V."/>
            <person name="Mortensen U.H."/>
            <person name="Andersen M.R."/>
            <person name="Baker S.E."/>
        </authorList>
    </citation>
    <scope>NUCLEOTIDE SEQUENCE [LARGE SCALE GENOMIC DNA]</scope>
    <source>
        <strain evidence="1 2">CBS 707.79</strain>
    </source>
</reference>
<evidence type="ECO:0000313" key="2">
    <source>
        <dbReference type="Proteomes" id="UP000247810"/>
    </source>
</evidence>
<protein>
    <submittedName>
        <fullName evidence="1">Uncharacterized protein</fullName>
    </submittedName>
</protein>
<accession>A0A319D9V2</accession>
<dbReference type="STRING" id="1448320.A0A319D9V2"/>
<dbReference type="PANTHER" id="PTHR35395:SF1">
    <property type="entry name" value="DUF6536 DOMAIN-CONTAINING PROTEIN"/>
    <property type="match status" value="1"/>
</dbReference>
<dbReference type="EMBL" id="KZ825876">
    <property type="protein sequence ID" value="PYH94196.1"/>
    <property type="molecule type" value="Genomic_DNA"/>
</dbReference>
<keyword evidence="2" id="KW-1185">Reference proteome</keyword>
<name>A0A319D9V2_9EURO</name>
<sequence length="228" mass="25182">MLPSIPPLSRTAGIWSIKGFGTVQADGLMTTLALNFVGLELLANTPQLVVSILSYMLNDALTRMLLAVEYNNFALRHRSLRVSFPRGQQRSTFYLTVPYRYGLPLLLAFVLIHWLVSEELFFVQIVPYDRHLRPGAPRRHASHLRDIANPAAAAVVVACLASKRFRAPLMPLAFNCSAAISAACHVPPDDHDAAFKPVMWGEVKLEDAEEGGYPPLQFQLEGNATATD</sequence>
<organism evidence="1 2">
    <name type="scientific">Aspergillus ellipticus CBS 707.79</name>
    <dbReference type="NCBI Taxonomy" id="1448320"/>
    <lineage>
        <taxon>Eukaryota</taxon>
        <taxon>Fungi</taxon>
        <taxon>Dikarya</taxon>
        <taxon>Ascomycota</taxon>
        <taxon>Pezizomycotina</taxon>
        <taxon>Eurotiomycetes</taxon>
        <taxon>Eurotiomycetidae</taxon>
        <taxon>Eurotiales</taxon>
        <taxon>Aspergillaceae</taxon>
        <taxon>Aspergillus</taxon>
        <taxon>Aspergillus subgen. Circumdati</taxon>
    </lineage>
</organism>
<proteinExistence type="predicted"/>
<dbReference type="OrthoDB" id="5429634at2759"/>